<dbReference type="InterPro" id="IPR011641">
    <property type="entry name" value="Tyr-kin_ephrin_A/B_rcpt-like"/>
</dbReference>
<proteinExistence type="predicted"/>
<evidence type="ECO:0000259" key="3">
    <source>
        <dbReference type="PROSITE" id="PS50026"/>
    </source>
</evidence>
<keyword evidence="1" id="KW-0245">EGF-like domain</keyword>
<dbReference type="PROSITE" id="PS00022">
    <property type="entry name" value="EGF_1"/>
    <property type="match status" value="3"/>
</dbReference>
<organism evidence="5 6">
    <name type="scientific">Tetradesmus obliquus</name>
    <name type="common">Green alga</name>
    <name type="synonym">Acutodesmus obliquus</name>
    <dbReference type="NCBI Taxonomy" id="3088"/>
    <lineage>
        <taxon>Eukaryota</taxon>
        <taxon>Viridiplantae</taxon>
        <taxon>Chlorophyta</taxon>
        <taxon>core chlorophytes</taxon>
        <taxon>Chlorophyceae</taxon>
        <taxon>CS clade</taxon>
        <taxon>Sphaeropleales</taxon>
        <taxon>Scenedesmaceae</taxon>
        <taxon>Tetradesmus</taxon>
    </lineage>
</organism>
<dbReference type="InterPro" id="IPR000742">
    <property type="entry name" value="EGF"/>
</dbReference>
<name>A0A383WQ62_TETOB</name>
<dbReference type="InterPro" id="IPR002049">
    <property type="entry name" value="LE_dom"/>
</dbReference>
<reference evidence="5 6" key="1">
    <citation type="submission" date="2016-10" db="EMBL/GenBank/DDBJ databases">
        <authorList>
            <person name="Cai Z."/>
        </authorList>
    </citation>
    <scope>NUCLEOTIDE SEQUENCE [LARGE SCALE GENOMIC DNA]</scope>
</reference>
<gene>
    <name evidence="5" type="ORF">BQ4739_LOCUS19216</name>
    <name evidence="4" type="ORF">BQ4739_LOCUS2936</name>
</gene>
<feature type="signal peptide" evidence="2">
    <location>
        <begin position="1"/>
        <end position="19"/>
    </location>
</feature>
<dbReference type="InterPro" id="IPR009030">
    <property type="entry name" value="Growth_fac_rcpt_cys_sf"/>
</dbReference>
<accession>A0A383WQ62</accession>
<keyword evidence="1" id="KW-1015">Disulfide bond</keyword>
<dbReference type="InterPro" id="IPR011055">
    <property type="entry name" value="Dup_hybrid_motif"/>
</dbReference>
<dbReference type="SMART" id="SM01411">
    <property type="entry name" value="Ephrin_rec_like"/>
    <property type="match status" value="3"/>
</dbReference>
<evidence type="ECO:0000256" key="2">
    <source>
        <dbReference type="SAM" id="SignalP"/>
    </source>
</evidence>
<feature type="disulfide bond" evidence="1">
    <location>
        <begin position="272"/>
        <end position="281"/>
    </location>
</feature>
<sequence>MLLVALLLAVACTSSSTAAAAAPAQQQPGVSNSTAVLPMHRRHNKSQCMERPHTSAACSTSLGPYCARCNKAATTCLCCKAGAALLPDGTCQACPEGTYSAAPGAAACTPCAEGYTTLNTGCSSSVCPACLPGYFVRQAAAAADGADERSKPTMRFYCDKCPVGWISTGGPFAANPQCHPCPTGSSTAVAGSRLCDVCLLGYAGIRCLPCAKGFYGEGGNVSTALKCTPCPPGYTTATTGATTLQQCVPTSDPCAGKTCNRNGSCSAGRCSCVGGWTGENCEIPPPASPSPSPPPAPSPTPDPCVGRTCSFHGECEAGACSCDPFWSGTSCEIPDPCMNKDCSFHGQCSKGVCKCDLGWIGANCQTADPCAGITCSNHGVCSVGVCTCEPIWKGSDCSIAQEATIAIIPTEGGSASISGVVSVTAPAGTFIDGSHSVNAVIAFASTVSIAAPLVGAAHALYGISAYSTNMVTITVKENTQPTKPFTVTLFTGDGNPWTNTTKLAAADQLSVMYLNDWNPSADGINGRFTVEVLLVASGVVAPSAASISVELPAHAFRRVLSGTNVQYIANVMLAASSSPWASARRRSLLAEEDLELDLALLPGTQAAAAANAQEEHTQAGNTAAALSTALCQGWPIVLPFGPNVSFTTLAGFGETVVASNSSTGNDMQFLPGPDLVPAILEVFAAHTGQVYDIAEHPYLGRYIVLQSDPIRPGGTLYAPVAAAAGVAVGTKLAAGDKLGTLLPTADGSTPALHFVYAVPVAPATAYTAVDPSGCFIAPLWH</sequence>
<dbReference type="Gene3D" id="2.10.50.10">
    <property type="entry name" value="Tumor Necrosis Factor Receptor, subunit A, domain 2"/>
    <property type="match status" value="2"/>
</dbReference>
<protein>
    <recommendedName>
        <fullName evidence="3">EGF-like domain-containing protein</fullName>
    </recommendedName>
</protein>
<dbReference type="Gene3D" id="2.10.25.10">
    <property type="entry name" value="Laminin"/>
    <property type="match status" value="4"/>
</dbReference>
<dbReference type="PROSITE" id="PS01248">
    <property type="entry name" value="EGF_LAM_1"/>
    <property type="match status" value="1"/>
</dbReference>
<dbReference type="STRING" id="3088.A0A383WQ62"/>
<dbReference type="SUPFAM" id="SSF57184">
    <property type="entry name" value="Growth factor receptor domain"/>
    <property type="match status" value="1"/>
</dbReference>
<comment type="caution">
    <text evidence="1">Lacks conserved residue(s) required for the propagation of feature annotation.</text>
</comment>
<dbReference type="Gene3D" id="2.70.70.10">
    <property type="entry name" value="Glucose Permease (Domain IIA)"/>
    <property type="match status" value="1"/>
</dbReference>
<dbReference type="PROSITE" id="PS01186">
    <property type="entry name" value="EGF_2"/>
    <property type="match status" value="2"/>
</dbReference>
<dbReference type="SMART" id="SM00181">
    <property type="entry name" value="EGF"/>
    <property type="match status" value="7"/>
</dbReference>
<dbReference type="Pfam" id="PF25024">
    <property type="entry name" value="EGF_TEN"/>
    <property type="match status" value="1"/>
</dbReference>
<dbReference type="SUPFAM" id="SSF57196">
    <property type="entry name" value="EGF/Laminin"/>
    <property type="match status" value="3"/>
</dbReference>
<feature type="chain" id="PRO_5033361540" description="EGF-like domain-containing protein" evidence="2">
    <location>
        <begin position="20"/>
        <end position="781"/>
    </location>
</feature>
<dbReference type="Proteomes" id="UP000256970">
    <property type="component" value="Unassembled WGS sequence"/>
</dbReference>
<dbReference type="PANTHER" id="PTHR24033:SF224">
    <property type="entry name" value="C-TYPE LECTIN"/>
    <property type="match status" value="1"/>
</dbReference>
<evidence type="ECO:0000313" key="4">
    <source>
        <dbReference type="EMBL" id="SZX62340.1"/>
    </source>
</evidence>
<keyword evidence="2" id="KW-0732">Signal</keyword>
<dbReference type="InterPro" id="IPR051830">
    <property type="entry name" value="NOTCH_homolog"/>
</dbReference>
<dbReference type="Pfam" id="PF07699">
    <property type="entry name" value="Ephrin_rec_like"/>
    <property type="match status" value="1"/>
</dbReference>
<evidence type="ECO:0000313" key="6">
    <source>
        <dbReference type="Proteomes" id="UP000256970"/>
    </source>
</evidence>
<dbReference type="PANTHER" id="PTHR24033">
    <property type="entry name" value="EGF-LIKE DOMAIN-CONTAINING PROTEIN"/>
    <property type="match status" value="1"/>
</dbReference>
<dbReference type="EMBL" id="FNXT01001347">
    <property type="protein sequence ID" value="SZX78916.1"/>
    <property type="molecule type" value="Genomic_DNA"/>
</dbReference>
<dbReference type="EMBL" id="FNXT01000218">
    <property type="protein sequence ID" value="SZX62340.1"/>
    <property type="molecule type" value="Genomic_DNA"/>
</dbReference>
<evidence type="ECO:0000313" key="5">
    <source>
        <dbReference type="EMBL" id="SZX78916.1"/>
    </source>
</evidence>
<evidence type="ECO:0000256" key="1">
    <source>
        <dbReference type="PROSITE-ProRule" id="PRU00076"/>
    </source>
</evidence>
<feature type="domain" description="EGF-like" evidence="3">
    <location>
        <begin position="250"/>
        <end position="282"/>
    </location>
</feature>
<keyword evidence="6" id="KW-1185">Reference proteome</keyword>
<dbReference type="AlphaFoldDB" id="A0A383WQ62"/>
<dbReference type="PROSITE" id="PS50026">
    <property type="entry name" value="EGF_3"/>
    <property type="match status" value="1"/>
</dbReference>